<comment type="caution">
    <text evidence="1">The sequence shown here is derived from an EMBL/GenBank/DDBJ whole genome shotgun (WGS) entry which is preliminary data.</text>
</comment>
<name>A0ACC2X272_9TREE</name>
<evidence type="ECO:0000313" key="1">
    <source>
        <dbReference type="EMBL" id="KAJ9118133.1"/>
    </source>
</evidence>
<gene>
    <name evidence="1" type="ORF">QFC22_004035</name>
</gene>
<protein>
    <submittedName>
        <fullName evidence="1">Uncharacterized protein</fullName>
    </submittedName>
</protein>
<organism evidence="1 2">
    <name type="scientific">Naganishia vaughanmartiniae</name>
    <dbReference type="NCBI Taxonomy" id="1424756"/>
    <lineage>
        <taxon>Eukaryota</taxon>
        <taxon>Fungi</taxon>
        <taxon>Dikarya</taxon>
        <taxon>Basidiomycota</taxon>
        <taxon>Agaricomycotina</taxon>
        <taxon>Tremellomycetes</taxon>
        <taxon>Filobasidiales</taxon>
        <taxon>Filobasidiaceae</taxon>
        <taxon>Naganishia</taxon>
    </lineage>
</organism>
<dbReference type="Proteomes" id="UP001243375">
    <property type="component" value="Unassembled WGS sequence"/>
</dbReference>
<keyword evidence="2" id="KW-1185">Reference proteome</keyword>
<dbReference type="EMBL" id="JASBWU010000011">
    <property type="protein sequence ID" value="KAJ9118133.1"/>
    <property type="molecule type" value="Genomic_DNA"/>
</dbReference>
<accession>A0ACC2X272</accession>
<sequence>MPHLHSKMDTISGMMEVGIKDLQLTVDQNMSSFRKDMEPILQNLGTVHSRQAKDQKIVATALSLMASSLKLFSEGTFETRFRPNDGLTTQLDPALSPSMAQATAGALTFEQSLSQVTQTTHALLNQAQPPPSSKSGLNPIQPAAATSGSRTAGTAGEKTFVLETNHTTVGQLWKEWNIGVSGRASVLMMIEGKYAKSEKQRKLYSRRKLVMDEVKRLADVRTEPDTDIVKSMDTYLLRHGLSMTKL</sequence>
<reference evidence="1" key="1">
    <citation type="submission" date="2023-04" db="EMBL/GenBank/DDBJ databases">
        <title>Draft Genome sequencing of Naganishia species isolated from polar environments using Oxford Nanopore Technology.</title>
        <authorList>
            <person name="Leo P."/>
            <person name="Venkateswaran K."/>
        </authorList>
    </citation>
    <scope>NUCLEOTIDE SEQUENCE</scope>
    <source>
        <strain evidence="1">MNA-CCFEE 5425</strain>
    </source>
</reference>
<evidence type="ECO:0000313" key="2">
    <source>
        <dbReference type="Proteomes" id="UP001243375"/>
    </source>
</evidence>
<proteinExistence type="predicted"/>